<dbReference type="PANTHER" id="PTHR21666">
    <property type="entry name" value="PEPTIDASE-RELATED"/>
    <property type="match status" value="1"/>
</dbReference>
<keyword evidence="1" id="KW-0175">Coiled coil</keyword>
<protein>
    <submittedName>
        <fullName evidence="4">Septal ring factor EnvC (AmiA/AmiB activator)</fullName>
    </submittedName>
</protein>
<evidence type="ECO:0000259" key="3">
    <source>
        <dbReference type="Pfam" id="PF01551"/>
    </source>
</evidence>
<reference evidence="4 5" key="1">
    <citation type="submission" date="2019-03" db="EMBL/GenBank/DDBJ databases">
        <title>Genomic Encyclopedia of Type Strains, Phase III (KMG-III): the genomes of soil and plant-associated and newly described type strains.</title>
        <authorList>
            <person name="Whitman W."/>
        </authorList>
    </citation>
    <scope>NUCLEOTIDE SEQUENCE [LARGE SCALE GENOMIC DNA]</scope>
    <source>
        <strain evidence="4 5">CECT 8976</strain>
    </source>
</reference>
<dbReference type="SUPFAM" id="SSF51261">
    <property type="entry name" value="Duplicated hybrid motif"/>
    <property type="match status" value="1"/>
</dbReference>
<dbReference type="OrthoDB" id="9784703at2"/>
<dbReference type="Pfam" id="PF01551">
    <property type="entry name" value="Peptidase_M23"/>
    <property type="match status" value="1"/>
</dbReference>
<name>A0A4R7B9Q9_9NEIS</name>
<evidence type="ECO:0000256" key="2">
    <source>
        <dbReference type="SAM" id="MobiDB-lite"/>
    </source>
</evidence>
<feature type="region of interest" description="Disordered" evidence="2">
    <location>
        <begin position="240"/>
        <end position="276"/>
    </location>
</feature>
<dbReference type="EMBL" id="SNZP01000003">
    <property type="protein sequence ID" value="TDR81578.1"/>
    <property type="molecule type" value="Genomic_DNA"/>
</dbReference>
<dbReference type="InterPro" id="IPR050570">
    <property type="entry name" value="Cell_wall_metabolism_enzyme"/>
</dbReference>
<evidence type="ECO:0000256" key="1">
    <source>
        <dbReference type="SAM" id="Coils"/>
    </source>
</evidence>
<dbReference type="PANTHER" id="PTHR21666:SF270">
    <property type="entry name" value="MUREIN HYDROLASE ACTIVATOR ENVC"/>
    <property type="match status" value="1"/>
</dbReference>
<dbReference type="InterPro" id="IPR016047">
    <property type="entry name" value="M23ase_b-sheet_dom"/>
</dbReference>
<accession>A0A4R7B9Q9</accession>
<evidence type="ECO:0000313" key="5">
    <source>
        <dbReference type="Proteomes" id="UP000295611"/>
    </source>
</evidence>
<dbReference type="AlphaFoldDB" id="A0A4R7B9Q9"/>
<dbReference type="CDD" id="cd12797">
    <property type="entry name" value="M23_peptidase"/>
    <property type="match status" value="1"/>
</dbReference>
<gene>
    <name evidence="4" type="ORF">DFP86_103235</name>
</gene>
<feature type="coiled-coil region" evidence="1">
    <location>
        <begin position="22"/>
        <end position="98"/>
    </location>
</feature>
<dbReference type="GO" id="GO:0004222">
    <property type="term" value="F:metalloendopeptidase activity"/>
    <property type="evidence" value="ECO:0007669"/>
    <property type="project" value="TreeGrafter"/>
</dbReference>
<feature type="compositionally biased region" description="Basic and acidic residues" evidence="2">
    <location>
        <begin position="240"/>
        <end position="257"/>
    </location>
</feature>
<dbReference type="Gene3D" id="6.10.250.3150">
    <property type="match status" value="1"/>
</dbReference>
<dbReference type="Proteomes" id="UP000295611">
    <property type="component" value="Unassembled WGS sequence"/>
</dbReference>
<dbReference type="Gene3D" id="2.70.70.10">
    <property type="entry name" value="Glucose Permease (Domain IIA)"/>
    <property type="match status" value="1"/>
</dbReference>
<sequence>MLAGPTWAATTTLSTAPQQQNLKAVRKEIDSLQKDIAQKQAVQKQAQSAIQQSELAIQQTDQVLNQLGKKQNASTQRLADLEHQIQTAQQQVALARQKVSQMLAHQYRNGEHDAMKLMFNGSDPNQTSRDLVYYQYIARAQQQLIQDLNQRQASLAQLAEQLEQQLHIIVGMSTKKAQEKSQLQQTRADKQQQVHQLNSEIQNRQDQLAKLKQDEKRLTDLIANINRKIQQQIAERKAKEKAAFKARQEAARKENERRRRMAADAQKQGKPVPEVAKTQVPVETVDTAADDSNAGRAFKSLQGRMKLPVTGEIAGRFGTMRNEGTVWKGVFIHAGRGQAVHVVADGRVVYADALRGFGNAVIVDHGGNYLTVYTGLSVVGRGVGDAVKAGDSLGSTGALDSGEPGLYFEIRYLGKPVNPLTWVH</sequence>
<dbReference type="InterPro" id="IPR011055">
    <property type="entry name" value="Dup_hybrid_motif"/>
</dbReference>
<feature type="domain" description="M23ase beta-sheet core" evidence="3">
    <location>
        <begin position="326"/>
        <end position="419"/>
    </location>
</feature>
<keyword evidence="5" id="KW-1185">Reference proteome</keyword>
<organism evidence="4 5">
    <name type="scientific">Paludibacterium purpuratum</name>
    <dbReference type="NCBI Taxonomy" id="1144873"/>
    <lineage>
        <taxon>Bacteria</taxon>
        <taxon>Pseudomonadati</taxon>
        <taxon>Pseudomonadota</taxon>
        <taxon>Betaproteobacteria</taxon>
        <taxon>Neisseriales</taxon>
        <taxon>Chromobacteriaceae</taxon>
        <taxon>Paludibacterium</taxon>
    </lineage>
</organism>
<comment type="caution">
    <text evidence="4">The sequence shown here is derived from an EMBL/GenBank/DDBJ whole genome shotgun (WGS) entry which is preliminary data.</text>
</comment>
<proteinExistence type="predicted"/>
<evidence type="ECO:0000313" key="4">
    <source>
        <dbReference type="EMBL" id="TDR81578.1"/>
    </source>
</evidence>